<protein>
    <submittedName>
        <fullName evidence="3">Putative toxin-antitoxin system antitoxin component (TIGR02293 family)</fullName>
    </submittedName>
</protein>
<evidence type="ECO:0000313" key="3">
    <source>
        <dbReference type="EMBL" id="PZV84529.1"/>
    </source>
</evidence>
<evidence type="ECO:0000259" key="1">
    <source>
        <dbReference type="Pfam" id="PF09722"/>
    </source>
</evidence>
<dbReference type="InterPro" id="IPR046847">
    <property type="entry name" value="Xre-like_HTH"/>
</dbReference>
<dbReference type="Proteomes" id="UP000248917">
    <property type="component" value="Unassembled WGS sequence"/>
</dbReference>
<name>A0A326S0N6_9BACT</name>
<dbReference type="InterPro" id="IPR024467">
    <property type="entry name" value="Xre/MbcA/ParS-like_toxin-bd"/>
</dbReference>
<proteinExistence type="predicted"/>
<comment type="caution">
    <text evidence="3">The sequence shown here is derived from an EMBL/GenBank/DDBJ whole genome shotgun (WGS) entry which is preliminary data.</text>
</comment>
<dbReference type="Pfam" id="PF09722">
    <property type="entry name" value="Xre_MbcA_ParS_C"/>
    <property type="match status" value="1"/>
</dbReference>
<organism evidence="3 4">
    <name type="scientific">Algoriphagus aquaeductus</name>
    <dbReference type="NCBI Taxonomy" id="475299"/>
    <lineage>
        <taxon>Bacteria</taxon>
        <taxon>Pseudomonadati</taxon>
        <taxon>Bacteroidota</taxon>
        <taxon>Cytophagia</taxon>
        <taxon>Cytophagales</taxon>
        <taxon>Cyclobacteriaceae</taxon>
        <taxon>Algoriphagus</taxon>
    </lineage>
</organism>
<evidence type="ECO:0000259" key="2">
    <source>
        <dbReference type="Pfam" id="PF20432"/>
    </source>
</evidence>
<reference evidence="3 4" key="1">
    <citation type="submission" date="2018-06" db="EMBL/GenBank/DDBJ databases">
        <title>Genomic Encyclopedia of Archaeal and Bacterial Type Strains, Phase II (KMG-II): from individual species to whole genera.</title>
        <authorList>
            <person name="Goeker M."/>
        </authorList>
    </citation>
    <scope>NUCLEOTIDE SEQUENCE [LARGE SCALE GENOMIC DNA]</scope>
    <source>
        <strain evidence="3 4">T4</strain>
    </source>
</reference>
<keyword evidence="4" id="KW-1185">Reference proteome</keyword>
<accession>A0A326S0N6</accession>
<sequence>MLYINSIIASNSMSLARKKFNPSSPSEKNKASKSWILETEGRNYSWKSKLERVAISREGVPFSALEVIGKKINLPIRDVLTLFDIPQTTYNKKRRENALLGGKETEAVLMITEILDFGIEVFNGETEKFLRWLKKPNQSLGGMSPESFFDSITGIQEVKNCLNRLEYGNLA</sequence>
<feature type="domain" description="Antitoxin Xre-like helix-turn-helix" evidence="2">
    <location>
        <begin position="52"/>
        <end position="109"/>
    </location>
</feature>
<feature type="domain" description="Antitoxin Xre/MbcA/ParS-like toxin-binding" evidence="1">
    <location>
        <begin position="119"/>
        <end position="168"/>
    </location>
</feature>
<gene>
    <name evidence="3" type="ORF">CLV31_104180</name>
</gene>
<dbReference type="Pfam" id="PF20432">
    <property type="entry name" value="Xre-like-HTH"/>
    <property type="match status" value="1"/>
</dbReference>
<evidence type="ECO:0000313" key="4">
    <source>
        <dbReference type="Proteomes" id="UP000248917"/>
    </source>
</evidence>
<dbReference type="GO" id="GO:0003677">
    <property type="term" value="F:DNA binding"/>
    <property type="evidence" value="ECO:0007669"/>
    <property type="project" value="InterPro"/>
</dbReference>
<dbReference type="EMBL" id="QKTX01000004">
    <property type="protein sequence ID" value="PZV84529.1"/>
    <property type="molecule type" value="Genomic_DNA"/>
</dbReference>
<dbReference type="AlphaFoldDB" id="A0A326S0N6"/>